<reference evidence="10 11" key="1">
    <citation type="submission" date="2022-10" db="EMBL/GenBank/DDBJ databases">
        <title>Janthinobacterium sp. hw3 Genome sequencing.</title>
        <authorList>
            <person name="Park S."/>
        </authorList>
    </citation>
    <scope>NUCLEOTIDE SEQUENCE [LARGE SCALE GENOMIC DNA]</scope>
    <source>
        <strain evidence="11">hw3</strain>
    </source>
</reference>
<keyword evidence="3" id="KW-1003">Cell membrane</keyword>
<accession>A0ABT5K2X2</accession>
<dbReference type="NCBIfam" id="NF006541">
    <property type="entry name" value="PRK09038.1"/>
    <property type="match status" value="1"/>
</dbReference>
<dbReference type="CDD" id="cd07185">
    <property type="entry name" value="OmpA_C-like"/>
    <property type="match status" value="1"/>
</dbReference>
<evidence type="ECO:0000313" key="10">
    <source>
        <dbReference type="EMBL" id="MDC8759333.1"/>
    </source>
</evidence>
<organism evidence="10 11">
    <name type="scientific">Janthinobacterium fluminis</name>
    <dbReference type="NCBI Taxonomy" id="2987524"/>
    <lineage>
        <taxon>Bacteria</taxon>
        <taxon>Pseudomonadati</taxon>
        <taxon>Pseudomonadota</taxon>
        <taxon>Betaproteobacteria</taxon>
        <taxon>Burkholderiales</taxon>
        <taxon>Oxalobacteraceae</taxon>
        <taxon>Janthinobacterium</taxon>
    </lineage>
</organism>
<evidence type="ECO:0000259" key="9">
    <source>
        <dbReference type="PROSITE" id="PS51123"/>
    </source>
</evidence>
<dbReference type="Pfam" id="PF00691">
    <property type="entry name" value="OmpA"/>
    <property type="match status" value="1"/>
</dbReference>
<protein>
    <submittedName>
        <fullName evidence="10">Flagellar motor protein MotD</fullName>
    </submittedName>
</protein>
<evidence type="ECO:0000313" key="11">
    <source>
        <dbReference type="Proteomes" id="UP001221208"/>
    </source>
</evidence>
<dbReference type="InterPro" id="IPR006665">
    <property type="entry name" value="OmpA-like"/>
</dbReference>
<dbReference type="EMBL" id="JAQQXR010000006">
    <property type="protein sequence ID" value="MDC8759333.1"/>
    <property type="molecule type" value="Genomic_DNA"/>
</dbReference>
<dbReference type="PANTHER" id="PTHR30329">
    <property type="entry name" value="STATOR ELEMENT OF FLAGELLAR MOTOR COMPLEX"/>
    <property type="match status" value="1"/>
</dbReference>
<dbReference type="InterPro" id="IPR036737">
    <property type="entry name" value="OmpA-like_sf"/>
</dbReference>
<comment type="similarity">
    <text evidence="2">Belongs to the MotB family.</text>
</comment>
<dbReference type="InterPro" id="IPR050330">
    <property type="entry name" value="Bact_OuterMem_StrucFunc"/>
</dbReference>
<sequence>MQMRRARRKFDDEPENHERWLISYADFITLLFAFFVVMYALSLVNEGRYRVFSDAIGEAFGLRRGAAPIVLEAPQAIPLPNPLVKKRAEALHREREHMTRLANDLLSTLAPLVKEGKVRVTQNSRGVSVEINASVLFDPGDAKLTAESDQALRAVAVLLKDDPHAVQVEGHTDNQPIRNPTFPSNWELSAVRASAVVRLFIDSGVAAGRLTVVGHGANVPVAPNATAEGRARNRRVAVTILSALPDTVTELPTTPPKP</sequence>
<dbReference type="SUPFAM" id="SSF103088">
    <property type="entry name" value="OmpA-like"/>
    <property type="match status" value="1"/>
</dbReference>
<comment type="caution">
    <text evidence="10">The sequence shown here is derived from an EMBL/GenBank/DDBJ whole genome shotgun (WGS) entry which is preliminary data.</text>
</comment>
<evidence type="ECO:0000256" key="5">
    <source>
        <dbReference type="ARBA" id="ARBA00022989"/>
    </source>
</evidence>
<proteinExistence type="inferred from homology"/>
<keyword evidence="11" id="KW-1185">Reference proteome</keyword>
<keyword evidence="10" id="KW-0969">Cilium</keyword>
<feature type="domain" description="OmpA-like" evidence="9">
    <location>
        <begin position="124"/>
        <end position="244"/>
    </location>
</feature>
<evidence type="ECO:0000256" key="2">
    <source>
        <dbReference type="ARBA" id="ARBA00008914"/>
    </source>
</evidence>
<evidence type="ECO:0000256" key="1">
    <source>
        <dbReference type="ARBA" id="ARBA00004162"/>
    </source>
</evidence>
<comment type="subcellular location">
    <subcellularLocation>
        <location evidence="1">Cell membrane</location>
        <topology evidence="1">Single-pass membrane protein</topology>
    </subcellularLocation>
</comment>
<dbReference type="Pfam" id="PF13677">
    <property type="entry name" value="MotB_plug"/>
    <property type="match status" value="1"/>
</dbReference>
<evidence type="ECO:0000256" key="3">
    <source>
        <dbReference type="ARBA" id="ARBA00022475"/>
    </source>
</evidence>
<name>A0ABT5K2X2_9BURK</name>
<dbReference type="Proteomes" id="UP001221208">
    <property type="component" value="Unassembled WGS sequence"/>
</dbReference>
<gene>
    <name evidence="10" type="primary">motD</name>
    <name evidence="10" type="ORF">OIK44_17255</name>
</gene>
<keyword evidence="10" id="KW-0282">Flagellum</keyword>
<evidence type="ECO:0000256" key="6">
    <source>
        <dbReference type="ARBA" id="ARBA00023136"/>
    </source>
</evidence>
<keyword evidence="4 8" id="KW-0812">Transmembrane</keyword>
<evidence type="ECO:0000256" key="8">
    <source>
        <dbReference type="SAM" id="Phobius"/>
    </source>
</evidence>
<dbReference type="InterPro" id="IPR025713">
    <property type="entry name" value="MotB-like_N_dom"/>
</dbReference>
<feature type="transmembrane region" description="Helical" evidence="8">
    <location>
        <begin position="21"/>
        <end position="41"/>
    </location>
</feature>
<keyword evidence="5 8" id="KW-1133">Transmembrane helix</keyword>
<evidence type="ECO:0000256" key="7">
    <source>
        <dbReference type="PROSITE-ProRule" id="PRU00473"/>
    </source>
</evidence>
<dbReference type="Gene3D" id="3.30.1330.60">
    <property type="entry name" value="OmpA-like domain"/>
    <property type="match status" value="1"/>
</dbReference>
<dbReference type="PANTHER" id="PTHR30329:SF20">
    <property type="entry name" value="EXPORTED PROTEIN"/>
    <property type="match status" value="1"/>
</dbReference>
<keyword evidence="6 7" id="KW-0472">Membrane</keyword>
<keyword evidence="10" id="KW-0966">Cell projection</keyword>
<dbReference type="PROSITE" id="PS51123">
    <property type="entry name" value="OMPA_2"/>
    <property type="match status" value="1"/>
</dbReference>
<dbReference type="RefSeq" id="WP_273672431.1">
    <property type="nucleotide sequence ID" value="NZ_JAQQXR010000006.1"/>
</dbReference>
<evidence type="ECO:0000256" key="4">
    <source>
        <dbReference type="ARBA" id="ARBA00022692"/>
    </source>
</evidence>